<dbReference type="Proteomes" id="UP000001194">
    <property type="component" value="Unassembled WGS sequence"/>
</dbReference>
<dbReference type="InParanoid" id="B0D2I2"/>
<organism evidence="2">
    <name type="scientific">Laccaria bicolor (strain S238N-H82 / ATCC MYA-4686)</name>
    <name type="common">Bicoloured deceiver</name>
    <name type="synonym">Laccaria laccata var. bicolor</name>
    <dbReference type="NCBI Taxonomy" id="486041"/>
    <lineage>
        <taxon>Eukaryota</taxon>
        <taxon>Fungi</taxon>
        <taxon>Dikarya</taxon>
        <taxon>Basidiomycota</taxon>
        <taxon>Agaricomycotina</taxon>
        <taxon>Agaricomycetes</taxon>
        <taxon>Agaricomycetidae</taxon>
        <taxon>Agaricales</taxon>
        <taxon>Agaricineae</taxon>
        <taxon>Hydnangiaceae</taxon>
        <taxon>Laccaria</taxon>
    </lineage>
</organism>
<dbReference type="EMBL" id="DS547096">
    <property type="protein sequence ID" value="EDR10755.1"/>
    <property type="molecule type" value="Genomic_DNA"/>
</dbReference>
<name>B0D2I2_LACBS</name>
<sequence>MDAHDKRDTRQESEDRRFFEEADRVNTFEAWPGFAQWLAQRVITLNPHSLFLSNFFERNCRLRS</sequence>
<dbReference type="AlphaFoldDB" id="B0D2I2"/>
<dbReference type="KEGG" id="lbc:LACBIDRAFT_315487"/>
<gene>
    <name evidence="1" type="ORF">LACBIDRAFT_315487</name>
</gene>
<accession>B0D2I2</accession>
<proteinExistence type="predicted"/>
<evidence type="ECO:0000313" key="2">
    <source>
        <dbReference type="Proteomes" id="UP000001194"/>
    </source>
</evidence>
<reference evidence="1 2" key="1">
    <citation type="journal article" date="2008" name="Nature">
        <title>The genome of Laccaria bicolor provides insights into mycorrhizal symbiosis.</title>
        <authorList>
            <person name="Martin F."/>
            <person name="Aerts A."/>
            <person name="Ahren D."/>
            <person name="Brun A."/>
            <person name="Danchin E.G.J."/>
            <person name="Duchaussoy F."/>
            <person name="Gibon J."/>
            <person name="Kohler A."/>
            <person name="Lindquist E."/>
            <person name="Pereda V."/>
            <person name="Salamov A."/>
            <person name="Shapiro H.J."/>
            <person name="Wuyts J."/>
            <person name="Blaudez D."/>
            <person name="Buee M."/>
            <person name="Brokstein P."/>
            <person name="Canbaeck B."/>
            <person name="Cohen D."/>
            <person name="Courty P.E."/>
            <person name="Coutinho P.M."/>
            <person name="Delaruelle C."/>
            <person name="Detter J.C."/>
            <person name="Deveau A."/>
            <person name="DiFazio S."/>
            <person name="Duplessis S."/>
            <person name="Fraissinet-Tachet L."/>
            <person name="Lucic E."/>
            <person name="Frey-Klett P."/>
            <person name="Fourrey C."/>
            <person name="Feussner I."/>
            <person name="Gay G."/>
            <person name="Grimwood J."/>
            <person name="Hoegger P.J."/>
            <person name="Jain P."/>
            <person name="Kilaru S."/>
            <person name="Labbe J."/>
            <person name="Lin Y.C."/>
            <person name="Legue V."/>
            <person name="Le Tacon F."/>
            <person name="Marmeisse R."/>
            <person name="Melayah D."/>
            <person name="Montanini B."/>
            <person name="Muratet M."/>
            <person name="Nehls U."/>
            <person name="Niculita-Hirzel H."/>
            <person name="Oudot-Le Secq M.P."/>
            <person name="Peter M."/>
            <person name="Quesneville H."/>
            <person name="Rajashekar B."/>
            <person name="Reich M."/>
            <person name="Rouhier N."/>
            <person name="Schmutz J."/>
            <person name="Yin T."/>
            <person name="Chalot M."/>
            <person name="Henrissat B."/>
            <person name="Kuees U."/>
            <person name="Lucas S."/>
            <person name="Van de Peer Y."/>
            <person name="Podila G.K."/>
            <person name="Polle A."/>
            <person name="Pukkila P.J."/>
            <person name="Richardson P.M."/>
            <person name="Rouze P."/>
            <person name="Sanders I.R."/>
            <person name="Stajich J.E."/>
            <person name="Tunlid A."/>
            <person name="Tuskan G."/>
            <person name="Grigoriev I.V."/>
        </authorList>
    </citation>
    <scope>NUCLEOTIDE SEQUENCE [LARGE SCALE GENOMIC DNA]</scope>
    <source>
        <strain evidence="2">S238N-H82 / ATCC MYA-4686</strain>
    </source>
</reference>
<dbReference type="HOGENOM" id="CLU_2868036_0_0_1"/>
<dbReference type="GeneID" id="6073921"/>
<evidence type="ECO:0000313" key="1">
    <source>
        <dbReference type="EMBL" id="EDR10755.1"/>
    </source>
</evidence>
<protein>
    <submittedName>
        <fullName evidence="1">Predicted protein</fullName>
    </submittedName>
</protein>
<dbReference type="RefSeq" id="XP_001878056.1">
    <property type="nucleotide sequence ID" value="XM_001878021.1"/>
</dbReference>
<dbReference type="OrthoDB" id="10606902at2759"/>
<keyword evidence="2" id="KW-1185">Reference proteome</keyword>